<name>A0ACB8BZS0_9AGAM</name>
<comment type="caution">
    <text evidence="1">The sequence shown here is derived from an EMBL/GenBank/DDBJ whole genome shotgun (WGS) entry which is preliminary data.</text>
</comment>
<protein>
    <submittedName>
        <fullName evidence="1">Uncharacterized protein</fullName>
    </submittedName>
</protein>
<gene>
    <name evidence="1" type="ORF">BV22DRAFT_1027896</name>
</gene>
<evidence type="ECO:0000313" key="2">
    <source>
        <dbReference type="Proteomes" id="UP000790709"/>
    </source>
</evidence>
<proteinExistence type="predicted"/>
<reference evidence="1" key="1">
    <citation type="journal article" date="2021" name="New Phytol.">
        <title>Evolutionary innovations through gain and loss of genes in the ectomycorrhizal Boletales.</title>
        <authorList>
            <person name="Wu G."/>
            <person name="Miyauchi S."/>
            <person name="Morin E."/>
            <person name="Kuo A."/>
            <person name="Drula E."/>
            <person name="Varga T."/>
            <person name="Kohler A."/>
            <person name="Feng B."/>
            <person name="Cao Y."/>
            <person name="Lipzen A."/>
            <person name="Daum C."/>
            <person name="Hundley H."/>
            <person name="Pangilinan J."/>
            <person name="Johnson J."/>
            <person name="Barry K."/>
            <person name="LaButti K."/>
            <person name="Ng V."/>
            <person name="Ahrendt S."/>
            <person name="Min B."/>
            <person name="Choi I.G."/>
            <person name="Park H."/>
            <person name="Plett J.M."/>
            <person name="Magnuson J."/>
            <person name="Spatafora J.W."/>
            <person name="Nagy L.G."/>
            <person name="Henrissat B."/>
            <person name="Grigoriev I.V."/>
            <person name="Yang Z.L."/>
            <person name="Xu J."/>
            <person name="Martin F.M."/>
        </authorList>
    </citation>
    <scope>NUCLEOTIDE SEQUENCE</scope>
    <source>
        <strain evidence="1">KUC20120723A-06</strain>
    </source>
</reference>
<keyword evidence="2" id="KW-1185">Reference proteome</keyword>
<accession>A0ACB8BZS0</accession>
<dbReference type="Proteomes" id="UP000790709">
    <property type="component" value="Unassembled WGS sequence"/>
</dbReference>
<organism evidence="1 2">
    <name type="scientific">Leucogyrophana mollusca</name>
    <dbReference type="NCBI Taxonomy" id="85980"/>
    <lineage>
        <taxon>Eukaryota</taxon>
        <taxon>Fungi</taxon>
        <taxon>Dikarya</taxon>
        <taxon>Basidiomycota</taxon>
        <taxon>Agaricomycotina</taxon>
        <taxon>Agaricomycetes</taxon>
        <taxon>Agaricomycetidae</taxon>
        <taxon>Boletales</taxon>
        <taxon>Boletales incertae sedis</taxon>
        <taxon>Leucogyrophana</taxon>
    </lineage>
</organism>
<dbReference type="EMBL" id="MU266328">
    <property type="protein sequence ID" value="KAH7931136.1"/>
    <property type="molecule type" value="Genomic_DNA"/>
</dbReference>
<evidence type="ECO:0000313" key="1">
    <source>
        <dbReference type="EMBL" id="KAH7931136.1"/>
    </source>
</evidence>
<sequence>MPQNVSVDASPQAGQSQALVLLGFVLGPLSIFLVPVTKYALAERQVGKMWEVYCESPLD</sequence>